<evidence type="ECO:0000256" key="12">
    <source>
        <dbReference type="ARBA" id="ARBA00049954"/>
    </source>
</evidence>
<keyword evidence="10 13" id="KW-0067">ATP-binding</keyword>
<dbReference type="GO" id="GO:0005524">
    <property type="term" value="F:ATP binding"/>
    <property type="evidence" value="ECO:0007669"/>
    <property type="project" value="UniProtKB-UniRule"/>
</dbReference>
<name>A0AAJ1RD88_9LACO</name>
<evidence type="ECO:0000256" key="10">
    <source>
        <dbReference type="ARBA" id="ARBA00022840"/>
    </source>
</evidence>
<dbReference type="InterPro" id="IPR006204">
    <property type="entry name" value="GHMP_kinase_N_dom"/>
</dbReference>
<evidence type="ECO:0000259" key="15">
    <source>
        <dbReference type="Pfam" id="PF08544"/>
    </source>
</evidence>
<comment type="caution">
    <text evidence="16">The sequence shown here is derived from an EMBL/GenBank/DDBJ whole genome shotgun (WGS) entry which is preliminary data.</text>
</comment>
<keyword evidence="7 13" id="KW-0791">Threonine biosynthesis</keyword>
<dbReference type="HAMAP" id="MF_00384">
    <property type="entry name" value="Homoser_kinase"/>
    <property type="match status" value="1"/>
</dbReference>
<comment type="function">
    <text evidence="12 13">Catalyzes the ATP-dependent phosphorylation of L-homoserine to L-homoserine phosphate.</text>
</comment>
<feature type="binding site" evidence="13">
    <location>
        <begin position="80"/>
        <end position="90"/>
    </location>
    <ligand>
        <name>ATP</name>
        <dbReference type="ChEBI" id="CHEBI:30616"/>
    </ligand>
</feature>
<evidence type="ECO:0000256" key="1">
    <source>
        <dbReference type="ARBA" id="ARBA00005015"/>
    </source>
</evidence>
<keyword evidence="13" id="KW-0963">Cytoplasm</keyword>
<evidence type="ECO:0000256" key="2">
    <source>
        <dbReference type="ARBA" id="ARBA00007370"/>
    </source>
</evidence>
<comment type="subcellular location">
    <subcellularLocation>
        <location evidence="13">Cytoplasm</location>
    </subcellularLocation>
</comment>
<reference evidence="16" key="1">
    <citation type="submission" date="2019-01" db="EMBL/GenBank/DDBJ databases">
        <title>Oenococcus sicerae UCMA17102.</title>
        <authorList>
            <person name="Cousin F.J."/>
            <person name="Le Guellec R."/>
            <person name="Cretenet M."/>
        </authorList>
    </citation>
    <scope>NUCLEOTIDE SEQUENCE</scope>
    <source>
        <strain evidence="16">UCMA17102</strain>
    </source>
</reference>
<evidence type="ECO:0000256" key="8">
    <source>
        <dbReference type="ARBA" id="ARBA00022741"/>
    </source>
</evidence>
<dbReference type="InterPro" id="IPR014721">
    <property type="entry name" value="Ribsml_uS5_D2-typ_fold_subgr"/>
</dbReference>
<dbReference type="PANTHER" id="PTHR20861">
    <property type="entry name" value="HOMOSERINE/4-DIPHOSPHOCYTIDYL-2-C-METHYL-D-ERYTHRITOL KINASE"/>
    <property type="match status" value="1"/>
</dbReference>
<evidence type="ECO:0000256" key="5">
    <source>
        <dbReference type="ARBA" id="ARBA00022605"/>
    </source>
</evidence>
<dbReference type="Pfam" id="PF08544">
    <property type="entry name" value="GHMP_kinases_C"/>
    <property type="match status" value="1"/>
</dbReference>
<comment type="similarity">
    <text evidence="2 13">Belongs to the GHMP kinase family. Homoserine kinase subfamily.</text>
</comment>
<dbReference type="GO" id="GO:0005737">
    <property type="term" value="C:cytoplasm"/>
    <property type="evidence" value="ECO:0007669"/>
    <property type="project" value="UniProtKB-SubCell"/>
</dbReference>
<feature type="domain" description="GHMP kinase N-terminal" evidence="14">
    <location>
        <begin position="70"/>
        <end position="134"/>
    </location>
</feature>
<keyword evidence="9 13" id="KW-0418">Kinase</keyword>
<comment type="catalytic activity">
    <reaction evidence="11 13">
        <text>L-homoserine + ATP = O-phospho-L-homoserine + ADP + H(+)</text>
        <dbReference type="Rhea" id="RHEA:13985"/>
        <dbReference type="ChEBI" id="CHEBI:15378"/>
        <dbReference type="ChEBI" id="CHEBI:30616"/>
        <dbReference type="ChEBI" id="CHEBI:57476"/>
        <dbReference type="ChEBI" id="CHEBI:57590"/>
        <dbReference type="ChEBI" id="CHEBI:456216"/>
        <dbReference type="EC" id="2.7.1.39"/>
    </reaction>
</comment>
<dbReference type="Proteomes" id="UP001167919">
    <property type="component" value="Unassembled WGS sequence"/>
</dbReference>
<organism evidence="16 17">
    <name type="scientific">Oenococcus sicerae</name>
    <dbReference type="NCBI Taxonomy" id="2203724"/>
    <lineage>
        <taxon>Bacteria</taxon>
        <taxon>Bacillati</taxon>
        <taxon>Bacillota</taxon>
        <taxon>Bacilli</taxon>
        <taxon>Lactobacillales</taxon>
        <taxon>Lactobacillaceae</taxon>
        <taxon>Oenococcus</taxon>
    </lineage>
</organism>
<evidence type="ECO:0000313" key="16">
    <source>
        <dbReference type="EMBL" id="MDN6900612.1"/>
    </source>
</evidence>
<dbReference type="EMBL" id="SDWY01000003">
    <property type="protein sequence ID" value="MDN6900612.1"/>
    <property type="molecule type" value="Genomic_DNA"/>
</dbReference>
<dbReference type="InterPro" id="IPR006203">
    <property type="entry name" value="GHMP_knse_ATP-bd_CS"/>
</dbReference>
<dbReference type="PIRSF" id="PIRSF000676">
    <property type="entry name" value="Homoser_kin"/>
    <property type="match status" value="1"/>
</dbReference>
<dbReference type="InterPro" id="IPR036554">
    <property type="entry name" value="GHMP_kinase_C_sf"/>
</dbReference>
<dbReference type="Pfam" id="PF00288">
    <property type="entry name" value="GHMP_kinases_N"/>
    <property type="match status" value="1"/>
</dbReference>
<comment type="pathway">
    <text evidence="1 13">Amino-acid biosynthesis; L-threonine biosynthesis; L-threonine from L-aspartate: step 4/5.</text>
</comment>
<dbReference type="PANTHER" id="PTHR20861:SF1">
    <property type="entry name" value="HOMOSERINE KINASE"/>
    <property type="match status" value="1"/>
</dbReference>
<dbReference type="EC" id="2.7.1.39" evidence="3 13"/>
<evidence type="ECO:0000313" key="17">
    <source>
        <dbReference type="Proteomes" id="UP001167919"/>
    </source>
</evidence>
<dbReference type="SUPFAM" id="SSF54211">
    <property type="entry name" value="Ribosomal protein S5 domain 2-like"/>
    <property type="match status" value="1"/>
</dbReference>
<dbReference type="Gene3D" id="3.30.230.10">
    <property type="match status" value="1"/>
</dbReference>
<keyword evidence="6 13" id="KW-0808">Transferase</keyword>
<dbReference type="Gene3D" id="3.30.70.890">
    <property type="entry name" value="GHMP kinase, C-terminal domain"/>
    <property type="match status" value="1"/>
</dbReference>
<dbReference type="GO" id="GO:0009088">
    <property type="term" value="P:threonine biosynthetic process"/>
    <property type="evidence" value="ECO:0007669"/>
    <property type="project" value="UniProtKB-UniRule"/>
</dbReference>
<accession>A0AAJ1RD88</accession>
<keyword evidence="8 13" id="KW-0547">Nucleotide-binding</keyword>
<protein>
    <recommendedName>
        <fullName evidence="4 13">Homoserine kinase</fullName>
        <shortName evidence="13">HK</shortName>
        <shortName evidence="13">HSK</shortName>
        <ecNumber evidence="3 13">2.7.1.39</ecNumber>
    </recommendedName>
</protein>
<dbReference type="PRINTS" id="PR00958">
    <property type="entry name" value="HOMSERKINASE"/>
</dbReference>
<evidence type="ECO:0000256" key="4">
    <source>
        <dbReference type="ARBA" id="ARBA00017858"/>
    </source>
</evidence>
<evidence type="ECO:0000256" key="7">
    <source>
        <dbReference type="ARBA" id="ARBA00022697"/>
    </source>
</evidence>
<sequence>MTEIIVPATSANMGPGFDSLGLSVNLFLKIKIGPKSDQWFVHHPFGKEVPSDEQNMIVLSALTVDPNIHPREIFVRSDIPLARGLGSSSSAIVGGLLLGNTLSGSVELSKQQILDRAVKIEGHPDNVAPAIFGGIVIGGPNPIKDDDFWTYQTDSPKNYVPIAVIPHRQLATSASRSALPKVLDRHIAIKVSAQSNLLVASIFKQDWQKTCQLLEADQFHEPYRLKLVPELKIVRSICHAHNIFGSYLSGAGTTIMIMTKKDQADLLLDQLKKSPSLADCDIAALAFDSLGSRILA</sequence>
<evidence type="ECO:0000256" key="6">
    <source>
        <dbReference type="ARBA" id="ARBA00022679"/>
    </source>
</evidence>
<dbReference type="GO" id="GO:0004413">
    <property type="term" value="F:homoserine kinase activity"/>
    <property type="evidence" value="ECO:0007669"/>
    <property type="project" value="UniProtKB-UniRule"/>
</dbReference>
<dbReference type="InterPro" id="IPR000870">
    <property type="entry name" value="Homoserine_kinase"/>
</dbReference>
<evidence type="ECO:0000259" key="14">
    <source>
        <dbReference type="Pfam" id="PF00288"/>
    </source>
</evidence>
<evidence type="ECO:0000256" key="11">
    <source>
        <dbReference type="ARBA" id="ARBA00049375"/>
    </source>
</evidence>
<proteinExistence type="inferred from homology"/>
<gene>
    <name evidence="13" type="primary">thrB</name>
    <name evidence="16" type="ORF">EVC35_06295</name>
</gene>
<dbReference type="RefSeq" id="WP_301711274.1">
    <property type="nucleotide sequence ID" value="NZ_SDWY01000003.1"/>
</dbReference>
<dbReference type="InterPro" id="IPR020568">
    <property type="entry name" value="Ribosomal_Su5_D2-typ_SF"/>
</dbReference>
<evidence type="ECO:0000256" key="9">
    <source>
        <dbReference type="ARBA" id="ARBA00022777"/>
    </source>
</evidence>
<evidence type="ECO:0000256" key="3">
    <source>
        <dbReference type="ARBA" id="ARBA00012078"/>
    </source>
</evidence>
<dbReference type="PROSITE" id="PS00627">
    <property type="entry name" value="GHMP_KINASES_ATP"/>
    <property type="match status" value="1"/>
</dbReference>
<evidence type="ECO:0000256" key="13">
    <source>
        <dbReference type="HAMAP-Rule" id="MF_00384"/>
    </source>
</evidence>
<keyword evidence="5 13" id="KW-0028">Amino-acid biosynthesis</keyword>
<dbReference type="InterPro" id="IPR013750">
    <property type="entry name" value="GHMP_kinase_C_dom"/>
</dbReference>
<dbReference type="NCBIfam" id="TIGR00191">
    <property type="entry name" value="thrB"/>
    <property type="match status" value="1"/>
</dbReference>
<feature type="domain" description="GHMP kinase C-terminal" evidence="15">
    <location>
        <begin position="200"/>
        <end position="273"/>
    </location>
</feature>
<dbReference type="AlphaFoldDB" id="A0AAJ1RD88"/>
<dbReference type="SUPFAM" id="SSF55060">
    <property type="entry name" value="GHMP Kinase, C-terminal domain"/>
    <property type="match status" value="1"/>
</dbReference>